<dbReference type="Proteomes" id="UP000290289">
    <property type="component" value="Chromosome 12"/>
</dbReference>
<evidence type="ECO:0000256" key="4">
    <source>
        <dbReference type="ARBA" id="ARBA00023242"/>
    </source>
</evidence>
<sequence>MAANLAILEETLTDQPAANKVHVIDFDIGHGCQYMLIFQALSTRVILYCESPDISNVSTSSVILDSELGSSGEDGGVVVLKCGNGSVRVPVVGFNEEEGFLLQSKDDLAGGADDGIVLGIGFLSFDFHDD</sequence>
<accession>A0A498IGT7</accession>
<comment type="subcellular location">
    <subcellularLocation>
        <location evidence="1">Nucleus</location>
    </subcellularLocation>
</comment>
<protein>
    <submittedName>
        <fullName evidence="5">Uncharacterized protein</fullName>
    </submittedName>
</protein>
<reference evidence="5 6" key="1">
    <citation type="submission" date="2018-10" db="EMBL/GenBank/DDBJ databases">
        <title>A high-quality apple genome assembly.</title>
        <authorList>
            <person name="Hu J."/>
        </authorList>
    </citation>
    <scope>NUCLEOTIDE SEQUENCE [LARGE SCALE GENOMIC DNA]</scope>
    <source>
        <strain evidence="6">cv. HFTH1</strain>
        <tissue evidence="5">Young leaf</tissue>
    </source>
</reference>
<keyword evidence="3" id="KW-0804">Transcription</keyword>
<dbReference type="GO" id="GO:0005634">
    <property type="term" value="C:nucleus"/>
    <property type="evidence" value="ECO:0007669"/>
    <property type="project" value="UniProtKB-SubCell"/>
</dbReference>
<keyword evidence="4" id="KW-0539">Nucleus</keyword>
<dbReference type="STRING" id="3750.A0A498IGT7"/>
<dbReference type="EMBL" id="RDQH01000338">
    <property type="protein sequence ID" value="RXH80721.1"/>
    <property type="molecule type" value="Genomic_DNA"/>
</dbReference>
<dbReference type="Pfam" id="PF03514">
    <property type="entry name" value="GRAS"/>
    <property type="match status" value="1"/>
</dbReference>
<name>A0A498IGT7_MALDO</name>
<evidence type="ECO:0000313" key="5">
    <source>
        <dbReference type="EMBL" id="RXH80721.1"/>
    </source>
</evidence>
<dbReference type="InterPro" id="IPR005202">
    <property type="entry name" value="TF_GRAS"/>
</dbReference>
<organism evidence="5 6">
    <name type="scientific">Malus domestica</name>
    <name type="common">Apple</name>
    <name type="synonym">Pyrus malus</name>
    <dbReference type="NCBI Taxonomy" id="3750"/>
    <lineage>
        <taxon>Eukaryota</taxon>
        <taxon>Viridiplantae</taxon>
        <taxon>Streptophyta</taxon>
        <taxon>Embryophyta</taxon>
        <taxon>Tracheophyta</taxon>
        <taxon>Spermatophyta</taxon>
        <taxon>Magnoliopsida</taxon>
        <taxon>eudicotyledons</taxon>
        <taxon>Gunneridae</taxon>
        <taxon>Pentapetalae</taxon>
        <taxon>rosids</taxon>
        <taxon>fabids</taxon>
        <taxon>Rosales</taxon>
        <taxon>Rosaceae</taxon>
        <taxon>Amygdaloideae</taxon>
        <taxon>Maleae</taxon>
        <taxon>Malus</taxon>
    </lineage>
</organism>
<gene>
    <name evidence="5" type="ORF">DVH24_004635</name>
</gene>
<evidence type="ECO:0000313" key="6">
    <source>
        <dbReference type="Proteomes" id="UP000290289"/>
    </source>
</evidence>
<keyword evidence="6" id="KW-1185">Reference proteome</keyword>
<proteinExistence type="predicted"/>
<keyword evidence="2" id="KW-0805">Transcription regulation</keyword>
<comment type="caution">
    <text evidence="5">The sequence shown here is derived from an EMBL/GenBank/DDBJ whole genome shotgun (WGS) entry which is preliminary data.</text>
</comment>
<evidence type="ECO:0000256" key="3">
    <source>
        <dbReference type="ARBA" id="ARBA00023163"/>
    </source>
</evidence>
<dbReference type="AlphaFoldDB" id="A0A498IGT7"/>
<evidence type="ECO:0000256" key="2">
    <source>
        <dbReference type="ARBA" id="ARBA00023015"/>
    </source>
</evidence>
<evidence type="ECO:0000256" key="1">
    <source>
        <dbReference type="ARBA" id="ARBA00004123"/>
    </source>
</evidence>